<sequence>MRQSKINPSKIPIAIHNSGKFFALISETVIQFQSVGIEDHHAVIEFSDSENSFVLQDFNSLHGTFVNDCHIQNAAVKVGAGDILRFGSGGTSYELVIENTSQMSCPPMKRDIAWPGQLQLISETKLYTPSTAPPQLPFLQSQHPSSVHNSWMHGTNGTTPHPPNRKRPVSAWGRSMTSSFSPDTFNRPTAVRQGNGQSGASGVPLSGSHHMDLLLQEKDEIILKMKDEISHLLGFESESKHKDTVIANLQDEIAVMTKKMAQAARNDVEFTQKLLTFERDIEAKTEEIKALKEQISNLQRDSSQVLCHSLSERDLEIANLKKEGEKLRRNQALTTGLVTSLQRDISAKEQRILQLKLNADKLKKENREKDNQLAVISAKCSRIKEEMKHEFREREVITYQNRIGELELQVKRLQGEMQKNCTEQEIITNRLAEKTKAQEELKKECERKCLQLQEMGRREGLIKADLEQAKAQLECFKRQMIEIVYSQEAEIPETVTNQQLMEKIRQITDENLQIHEEEKLLQEEIISKDSEEKEVSESVEVLKKSLDEFQAFLKTSYCSSSLKREICNLQDLCIDPSVLWIHTPIVEILSSLLSWVEAVEQLLQDVGIDMSCSDKGMASYMKSLLENNHETMGRIQTLQAQLDKLQESQNSLLHEKLNELKVEHETELQDKIKLILLEKERENKKILDSAVAQEKDKLKESVEEEKKKVQHLENQWRHLTEIIELKMKEEEIVNAKLREAVDSLEEARKREAMLQDHLLMQDKHLTLIQDENELLKQKIQNEIMEYKEQIKQHSETIVALEDRLMEATQHQKIIEEENVALREKIEIFQKEPQKSASSVSQELSDNEEAHVFLIGELAAARKEIQSKQAIILGLKKDLSEAKARMSDMIGELSEKQKMELERNLILVGSQESELKVLREKLFEMSDLVDKKDKDLRTSAEELRHTKEKLKKLKNAAKEKESEFEKLPQTDVQASNTTKDEVPKTKKKQTLDLADLGVTCKGLRHEETIQRQKDALTELRDRIKTLEKTPSLTIKEKVPEPLIVLKKDLSEKIAQKIGLEKERVPSSIKKMEAKLPSHFPNTYSNVALERTAKLEMSDALDLSEKMYLNLIHALGSLMNVKELTGVQSVKHLSQDEREKVRLQRQKDLELLYDKISKLKSRLERKEELLKEYESDIGQLRANKVSLQAYQAEMTKLEDEVYREAEENALLKEALERTQFQLNQEKRLNRAVKLHKSHLEELEKRSEKLSPCCTCSQKDRASKPGPKTKSFPEKLKTTDHVIETFKRRAHSNATS</sequence>
<organism evidence="4 5">
    <name type="scientific">Chrysemys picta bellii</name>
    <name type="common">Western painted turtle</name>
    <name type="synonym">Emys bellii</name>
    <dbReference type="NCBI Taxonomy" id="8478"/>
    <lineage>
        <taxon>Eukaryota</taxon>
        <taxon>Metazoa</taxon>
        <taxon>Chordata</taxon>
        <taxon>Craniata</taxon>
        <taxon>Vertebrata</taxon>
        <taxon>Euteleostomi</taxon>
        <taxon>Archelosauria</taxon>
        <taxon>Testudinata</taxon>
        <taxon>Testudines</taxon>
        <taxon>Cryptodira</taxon>
        <taxon>Durocryptodira</taxon>
        <taxon>Testudinoidea</taxon>
        <taxon>Emydidae</taxon>
        <taxon>Chrysemys</taxon>
    </lineage>
</organism>
<feature type="coiled-coil region" evidence="1">
    <location>
        <begin position="1147"/>
        <end position="1243"/>
    </location>
</feature>
<feature type="region of interest" description="Disordered" evidence="2">
    <location>
        <begin position="142"/>
        <end position="205"/>
    </location>
</feature>
<protein>
    <submittedName>
        <fullName evidence="4">Forkhead associated phosphopeptide binding domain 1</fullName>
    </submittedName>
</protein>
<dbReference type="SUPFAM" id="SSF49879">
    <property type="entry name" value="SMAD/FHA domain"/>
    <property type="match status" value="1"/>
</dbReference>
<dbReference type="Ensembl" id="ENSCPBT00000039789.1">
    <property type="protein sequence ID" value="ENSCPBP00000033916.1"/>
    <property type="gene ID" value="ENSCPBG00000023671.1"/>
</dbReference>
<gene>
    <name evidence="4" type="primary">FHAD1</name>
</gene>
<evidence type="ECO:0000256" key="1">
    <source>
        <dbReference type="SAM" id="Coils"/>
    </source>
</evidence>
<feature type="region of interest" description="Disordered" evidence="2">
    <location>
        <begin position="1252"/>
        <end position="1275"/>
    </location>
</feature>
<feature type="compositionally biased region" description="Polar residues" evidence="2">
    <location>
        <begin position="175"/>
        <end position="200"/>
    </location>
</feature>
<proteinExistence type="predicted"/>
<dbReference type="Proteomes" id="UP000694380">
    <property type="component" value="Chromosome 24"/>
</dbReference>
<feature type="compositionally biased region" description="Basic and acidic residues" evidence="2">
    <location>
        <begin position="955"/>
        <end position="967"/>
    </location>
</feature>
<reference evidence="4" key="2">
    <citation type="submission" date="2025-08" db="UniProtKB">
        <authorList>
            <consortium name="Ensembl"/>
        </authorList>
    </citation>
    <scope>IDENTIFICATION</scope>
</reference>
<keyword evidence="1" id="KW-0175">Coiled coil</keyword>
<feature type="domain" description="FHA" evidence="3">
    <location>
        <begin position="37"/>
        <end position="71"/>
    </location>
</feature>
<feature type="compositionally biased region" description="Polar residues" evidence="2">
    <location>
        <begin position="142"/>
        <end position="159"/>
    </location>
</feature>
<reference evidence="4" key="1">
    <citation type="journal article" date="2015" name="Genome Biol. Evol.">
        <title>Physical Mapping and Refinement of the Painted Turtle Genome (Chrysemys picta) Inform Amniote Genome Evolution and Challenge Turtle-Bird Chromosomal Conservation.</title>
        <authorList>
            <person name="Badenhorst D."/>
            <person name="Hillier L.W."/>
            <person name="Literman R."/>
            <person name="Montiel E.E."/>
            <person name="Radhakrishnan S."/>
            <person name="Shen Y."/>
            <person name="Minx P."/>
            <person name="Janes D.E."/>
            <person name="Warren W.C."/>
            <person name="Edwards S.V."/>
            <person name="Valenzuela N."/>
        </authorList>
    </citation>
    <scope>NUCLEOTIDE SEQUENCE [LARGE SCALE GENOMIC DNA]</scope>
</reference>
<name>A0A8C3IHW9_CHRPI</name>
<evidence type="ECO:0000256" key="2">
    <source>
        <dbReference type="SAM" id="MobiDB-lite"/>
    </source>
</evidence>
<feature type="region of interest" description="Disordered" evidence="2">
    <location>
        <begin position="954"/>
        <end position="984"/>
    </location>
</feature>
<dbReference type="PROSITE" id="PS50006">
    <property type="entry name" value="FHA_DOMAIN"/>
    <property type="match status" value="1"/>
</dbReference>
<dbReference type="GO" id="GO:0007283">
    <property type="term" value="P:spermatogenesis"/>
    <property type="evidence" value="ECO:0007669"/>
    <property type="project" value="Ensembl"/>
</dbReference>
<dbReference type="InterPro" id="IPR000253">
    <property type="entry name" value="FHA_dom"/>
</dbReference>
<evidence type="ECO:0000259" key="3">
    <source>
        <dbReference type="PROSITE" id="PS50006"/>
    </source>
</evidence>
<keyword evidence="5" id="KW-1185">Reference proteome</keyword>
<feature type="coiled-coil region" evidence="1">
    <location>
        <begin position="246"/>
        <end position="416"/>
    </location>
</feature>
<dbReference type="Pfam" id="PF00498">
    <property type="entry name" value="FHA"/>
    <property type="match status" value="1"/>
</dbReference>
<accession>A0A8C3IHW9</accession>
<dbReference type="PANTHER" id="PTHR18853">
    <property type="entry name" value="FORKHEAD-ASSOCIATED DOMAIN-CONTAINING PROTEIN 1-RELATED"/>
    <property type="match status" value="1"/>
</dbReference>
<dbReference type="PANTHER" id="PTHR18853:SF7">
    <property type="entry name" value="FORKHEAD-ASSOCIATED DOMAIN-CONTAINING PROTEIN 1"/>
    <property type="match status" value="1"/>
</dbReference>
<dbReference type="GeneTree" id="ENSGT00940000154171"/>
<evidence type="ECO:0000313" key="5">
    <source>
        <dbReference type="Proteomes" id="UP000694380"/>
    </source>
</evidence>
<dbReference type="Gene3D" id="2.60.200.20">
    <property type="match status" value="1"/>
</dbReference>
<evidence type="ECO:0000313" key="4">
    <source>
        <dbReference type="Ensembl" id="ENSCPBP00000033916.1"/>
    </source>
</evidence>
<feature type="coiled-coil region" evidence="1">
    <location>
        <begin position="621"/>
        <end position="831"/>
    </location>
</feature>
<dbReference type="GO" id="GO:0006915">
    <property type="term" value="P:apoptotic process"/>
    <property type="evidence" value="ECO:0007669"/>
    <property type="project" value="Ensembl"/>
</dbReference>
<dbReference type="InterPro" id="IPR052642">
    <property type="entry name" value="CC-FHA_domain"/>
</dbReference>
<dbReference type="InterPro" id="IPR008984">
    <property type="entry name" value="SMAD_FHA_dom_sf"/>
</dbReference>
<reference evidence="4" key="3">
    <citation type="submission" date="2025-09" db="UniProtKB">
        <authorList>
            <consortium name="Ensembl"/>
        </authorList>
    </citation>
    <scope>IDENTIFICATION</scope>
</reference>